<keyword evidence="5" id="KW-1185">Reference proteome</keyword>
<evidence type="ECO:0000256" key="2">
    <source>
        <dbReference type="SAM" id="MobiDB-lite"/>
    </source>
</evidence>
<name>A0A1E2RVJ7_9HYPH</name>
<evidence type="ECO:0000313" key="4">
    <source>
        <dbReference type="EMBL" id="ODA66155.1"/>
    </source>
</evidence>
<dbReference type="PATRIC" id="fig|1177755.3.peg.3033"/>
<dbReference type="InterPro" id="IPR030392">
    <property type="entry name" value="S74_ICA"/>
</dbReference>
<dbReference type="Pfam" id="PF13884">
    <property type="entry name" value="Peptidase_S74"/>
    <property type="match status" value="1"/>
</dbReference>
<evidence type="ECO:0000313" key="5">
    <source>
        <dbReference type="Proteomes" id="UP000095087"/>
    </source>
</evidence>
<reference evidence="4 5" key="1">
    <citation type="submission" date="2016-07" db="EMBL/GenBank/DDBJ databases">
        <title>Draft genome sequence of Methyloligella halotolerans C2T (VKM B-2706T=CCUG 61687T=DSM 25045T), a halotolerant polyhydroxybutyrate accumulating methylotroph.</title>
        <authorList>
            <person name="Vasilenko O.V."/>
            <person name="Doronina N.V."/>
            <person name="Poroshina M.N."/>
            <person name="Tarlachkov S.V."/>
            <person name="Trotsenko Y.A."/>
        </authorList>
    </citation>
    <scope>NUCLEOTIDE SEQUENCE [LARGE SCALE GENOMIC DNA]</scope>
    <source>
        <strain evidence="4 5">VKM B-2706</strain>
    </source>
</reference>
<dbReference type="Proteomes" id="UP000095087">
    <property type="component" value="Unassembled WGS sequence"/>
</dbReference>
<feature type="region of interest" description="Disordered" evidence="2">
    <location>
        <begin position="203"/>
        <end position="232"/>
    </location>
</feature>
<feature type="coiled-coil region" evidence="1">
    <location>
        <begin position="519"/>
        <end position="546"/>
    </location>
</feature>
<proteinExistence type="predicted"/>
<accession>A0A1E2RVJ7</accession>
<comment type="caution">
    <text evidence="4">The sequence shown here is derived from an EMBL/GenBank/DDBJ whole genome shotgun (WGS) entry which is preliminary data.</text>
</comment>
<dbReference type="AlphaFoldDB" id="A0A1E2RVJ7"/>
<feature type="domain" description="Peptidase S74" evidence="3">
    <location>
        <begin position="433"/>
        <end position="540"/>
    </location>
</feature>
<dbReference type="PROSITE" id="PS51688">
    <property type="entry name" value="ICA"/>
    <property type="match status" value="1"/>
</dbReference>
<sequence length="550" mass="57071">MAILASLSDVSIGGASSGQALVFDGASWVPSTTSSVGGFDDLSDVDTSGATAGDLIRFDGSGWVVSTTGDSTALGDRITSGTLAVTTNSATSIISLSTGGTTWGYLGSGGSYLPTLTTGRVSATTISSTYVQFTSAATTRTCNTGATGTMRYTSGTMQVCDGSNWGNIGIGVPTGTIAAFAASSCPAGWSEYQAARGRFLRGIDNGAGNDPDGTRSPGDPQGDEFKAHTHYNDGGNDNAVYRYWSASSRGGWRELGGDETRPKNVAVTFCQYAGFQSQLQTGVATLASLSDVSIGDASSGQALVFDGASWIPSTTLGGTTAASSTGAIQFKAAAGGLGGDTSNFFWDNANKRLGLGTDEPDHTLDVVTSDTSSYAARVANTGNATTAHGLQVVAGVDGTGSGAMLIQFTRPDGTVLGSLSQSGANTMVYTAVSDRRTKADIVETRFGLEDLMKVQVRDFTYRSDPSHTVQTGFIAQELQEVFPEAVATNGDDGQAPLQKDAQPWSVDYGRLTPLLVQAVQDLKAANDQQAMELEQLRQELRQLREDRAVR</sequence>
<evidence type="ECO:0000256" key="1">
    <source>
        <dbReference type="SAM" id="Coils"/>
    </source>
</evidence>
<organism evidence="4 5">
    <name type="scientific">Methyloligella halotolerans</name>
    <dbReference type="NCBI Taxonomy" id="1177755"/>
    <lineage>
        <taxon>Bacteria</taxon>
        <taxon>Pseudomonadati</taxon>
        <taxon>Pseudomonadota</taxon>
        <taxon>Alphaproteobacteria</taxon>
        <taxon>Hyphomicrobiales</taxon>
        <taxon>Hyphomicrobiaceae</taxon>
        <taxon>Methyloligella</taxon>
    </lineage>
</organism>
<keyword evidence="1" id="KW-0175">Coiled coil</keyword>
<evidence type="ECO:0000259" key="3">
    <source>
        <dbReference type="PROSITE" id="PS51688"/>
    </source>
</evidence>
<dbReference type="SUPFAM" id="SSF88874">
    <property type="entry name" value="Receptor-binding domain of short tail fibre protein gp12"/>
    <property type="match status" value="1"/>
</dbReference>
<gene>
    <name evidence="4" type="ORF">A7A08_03008</name>
</gene>
<dbReference type="EMBL" id="MASI01000010">
    <property type="protein sequence ID" value="ODA66155.1"/>
    <property type="molecule type" value="Genomic_DNA"/>
</dbReference>
<dbReference type="STRING" id="1177755.A7A08_03008"/>
<protein>
    <recommendedName>
        <fullName evidence="3">Peptidase S74 domain-containing protein</fullName>
    </recommendedName>
</protein>